<dbReference type="Proteomes" id="UP000051131">
    <property type="component" value="Unassembled WGS sequence"/>
</dbReference>
<keyword evidence="2" id="KW-1185">Reference proteome</keyword>
<gene>
    <name evidence="1" type="ORF">FC80_GL001160</name>
</gene>
<dbReference type="OrthoDB" id="195541at2"/>
<dbReference type="AlphaFoldDB" id="A0A0R2CJX5"/>
<evidence type="ECO:0008006" key="3">
    <source>
        <dbReference type="Google" id="ProtNLM"/>
    </source>
</evidence>
<name>A0A0R2CJX5_9LACO</name>
<evidence type="ECO:0000313" key="2">
    <source>
        <dbReference type="Proteomes" id="UP000051131"/>
    </source>
</evidence>
<comment type="caution">
    <text evidence="1">The sequence shown here is derived from an EMBL/GenBank/DDBJ whole genome shotgun (WGS) entry which is preliminary data.</text>
</comment>
<dbReference type="PATRIC" id="fig|1423729.3.peg.1174"/>
<proteinExistence type="predicted"/>
<reference evidence="1 2" key="1">
    <citation type="journal article" date="2015" name="Genome Announc.">
        <title>Expanding the biotechnology potential of lactobacilli through comparative genomics of 213 strains and associated genera.</title>
        <authorList>
            <person name="Sun Z."/>
            <person name="Harris H.M."/>
            <person name="McCann A."/>
            <person name="Guo C."/>
            <person name="Argimon S."/>
            <person name="Zhang W."/>
            <person name="Yang X."/>
            <person name="Jeffery I.B."/>
            <person name="Cooney J.C."/>
            <person name="Kagawa T.F."/>
            <person name="Liu W."/>
            <person name="Song Y."/>
            <person name="Salvetti E."/>
            <person name="Wrobel A."/>
            <person name="Rasinkangas P."/>
            <person name="Parkhill J."/>
            <person name="Rea M.C."/>
            <person name="O'Sullivan O."/>
            <person name="Ritari J."/>
            <person name="Douillard F.P."/>
            <person name="Paul Ross R."/>
            <person name="Yang R."/>
            <person name="Briner A.E."/>
            <person name="Felis G.E."/>
            <person name="de Vos W.M."/>
            <person name="Barrangou R."/>
            <person name="Klaenhammer T.R."/>
            <person name="Caufield P.W."/>
            <person name="Cui Y."/>
            <person name="Zhang H."/>
            <person name="O'Toole P.W."/>
        </authorList>
    </citation>
    <scope>NUCLEOTIDE SEQUENCE [LARGE SCALE GENOMIC DNA]</scope>
    <source>
        <strain evidence="1 2">DSM 21116</strain>
    </source>
</reference>
<dbReference type="SUPFAM" id="SSF54001">
    <property type="entry name" value="Cysteine proteinases"/>
    <property type="match status" value="1"/>
</dbReference>
<sequence>MNNHFTSILKNGDLLFVHCNDEQFSQVIAQSTAEFSTKENLTRNYTHVAILEKKLSELFVLHAVPKKGCIRQPLIEFLKENDNVDVYRLKKEKIDFKNVIRHAKKLLGNPYNDSFIAEQPGYYCSEFICALFSDIFIQTPMTFGSKNTILPEWHNYYKNLNLPIPNGLPGSSPNSLIKQNLTNFVTSIPPFFS</sequence>
<dbReference type="Gene3D" id="3.90.1720.10">
    <property type="entry name" value="endopeptidase domain like (from Nostoc punctiforme)"/>
    <property type="match status" value="1"/>
</dbReference>
<dbReference type="InterPro" id="IPR024453">
    <property type="entry name" value="Peptidase_C92"/>
</dbReference>
<dbReference type="InterPro" id="IPR038765">
    <property type="entry name" value="Papain-like_cys_pep_sf"/>
</dbReference>
<protein>
    <recommendedName>
        <fullName evidence="3">Permuted papain-like amidase enzyme, YaeF/YiiX, C92 family</fullName>
    </recommendedName>
</protein>
<dbReference type="STRING" id="1423729.FC80_GL001160"/>
<evidence type="ECO:0000313" key="1">
    <source>
        <dbReference type="EMBL" id="KRM90260.1"/>
    </source>
</evidence>
<organism evidence="1 2">
    <name type="scientific">Liquorilactobacillus cacaonum DSM 21116</name>
    <dbReference type="NCBI Taxonomy" id="1423729"/>
    <lineage>
        <taxon>Bacteria</taxon>
        <taxon>Bacillati</taxon>
        <taxon>Bacillota</taxon>
        <taxon>Bacilli</taxon>
        <taxon>Lactobacillales</taxon>
        <taxon>Lactobacillaceae</taxon>
        <taxon>Liquorilactobacillus</taxon>
    </lineage>
</organism>
<dbReference type="EMBL" id="AYZE01000015">
    <property type="protein sequence ID" value="KRM90260.1"/>
    <property type="molecule type" value="Genomic_DNA"/>
</dbReference>
<accession>A0A0R2CJX5</accession>
<dbReference type="RefSeq" id="WP_057829382.1">
    <property type="nucleotide sequence ID" value="NZ_AYZE01000015.1"/>
</dbReference>
<dbReference type="Pfam" id="PF05708">
    <property type="entry name" value="Peptidase_C92"/>
    <property type="match status" value="1"/>
</dbReference>